<keyword evidence="4 12" id="KW-0812">Transmembrane</keyword>
<dbReference type="SUPFAM" id="SSF81653">
    <property type="entry name" value="Calcium ATPase, transduction domain A"/>
    <property type="match status" value="1"/>
</dbReference>
<dbReference type="InterPro" id="IPR023214">
    <property type="entry name" value="HAD_sf"/>
</dbReference>
<feature type="transmembrane region" description="Helical" evidence="12">
    <location>
        <begin position="643"/>
        <end position="664"/>
    </location>
</feature>
<dbReference type="GO" id="GO:0046872">
    <property type="term" value="F:metal ion binding"/>
    <property type="evidence" value="ECO:0007669"/>
    <property type="project" value="UniProtKB-KW"/>
</dbReference>
<comment type="caution">
    <text evidence="12">Lacks conserved residue(s) required for the propagation of feature annotation.</text>
</comment>
<dbReference type="STRING" id="2903.R1E1R7"/>
<keyword evidence="5" id="KW-0479">Metal-binding</keyword>
<dbReference type="AlphaFoldDB" id="A0A0D3L032"/>
<dbReference type="InterPro" id="IPR023298">
    <property type="entry name" value="ATPase_P-typ_TM_dom_sf"/>
</dbReference>
<evidence type="ECO:0000256" key="8">
    <source>
        <dbReference type="ARBA" id="ARBA00022842"/>
    </source>
</evidence>
<dbReference type="PRINTS" id="PR00120">
    <property type="entry name" value="HATPASE"/>
</dbReference>
<evidence type="ECO:0000256" key="1">
    <source>
        <dbReference type="ARBA" id="ARBA00004141"/>
    </source>
</evidence>
<dbReference type="EnsemblProtists" id="EOD41367">
    <property type="protein sequence ID" value="EOD41367"/>
    <property type="gene ID" value="EMIHUDRAFT_426283"/>
</dbReference>
<dbReference type="GO" id="GO:0008553">
    <property type="term" value="F:P-type proton-exporting transporter activity"/>
    <property type="evidence" value="ECO:0007669"/>
    <property type="project" value="UniProtKB-UniRule"/>
</dbReference>
<feature type="transmembrane region" description="Helical" evidence="12">
    <location>
        <begin position="710"/>
        <end position="727"/>
    </location>
</feature>
<evidence type="ECO:0000259" key="13">
    <source>
        <dbReference type="SMART" id="SM00831"/>
    </source>
</evidence>
<feature type="transmembrane region" description="Helical" evidence="12">
    <location>
        <begin position="812"/>
        <end position="836"/>
    </location>
</feature>
<reference evidence="14" key="2">
    <citation type="submission" date="2024-10" db="UniProtKB">
        <authorList>
            <consortium name="EnsemblProtists"/>
        </authorList>
    </citation>
    <scope>IDENTIFICATION</scope>
</reference>
<feature type="transmembrane region" description="Helical" evidence="12">
    <location>
        <begin position="670"/>
        <end position="689"/>
    </location>
</feature>
<dbReference type="PROSITE" id="PS00154">
    <property type="entry name" value="ATPASE_E1_E2"/>
    <property type="match status" value="1"/>
</dbReference>
<dbReference type="FunFam" id="3.40.50.1000:FF:000211">
    <property type="entry name" value="Plasma membrane ATPase"/>
    <property type="match status" value="1"/>
</dbReference>
<evidence type="ECO:0000256" key="6">
    <source>
        <dbReference type="ARBA" id="ARBA00022741"/>
    </source>
</evidence>
<keyword evidence="15" id="KW-1185">Reference proteome</keyword>
<dbReference type="SFLD" id="SFLDG00002">
    <property type="entry name" value="C1.7:_P-type_atpase_like"/>
    <property type="match status" value="1"/>
</dbReference>
<dbReference type="KEGG" id="ehx:EMIHUDRAFT_426283"/>
<name>A0A0D3L032_EMIH1</name>
<dbReference type="InterPro" id="IPR004014">
    <property type="entry name" value="ATPase_P-typ_cation-transptr_N"/>
</dbReference>
<evidence type="ECO:0000256" key="3">
    <source>
        <dbReference type="ARBA" id="ARBA00022553"/>
    </source>
</evidence>
<dbReference type="GeneID" id="17286637"/>
<dbReference type="PRINTS" id="PR00119">
    <property type="entry name" value="CATATPASE"/>
</dbReference>
<protein>
    <recommendedName>
        <fullName evidence="12">Plasma membrane ATPase</fullName>
        <ecNumber evidence="12">7.1.2.1</ecNumber>
    </recommendedName>
</protein>
<dbReference type="Gene3D" id="2.70.150.10">
    <property type="entry name" value="Calcium-transporting ATPase, cytoplasmic transduction domain A"/>
    <property type="match status" value="1"/>
</dbReference>
<dbReference type="SFLD" id="SFLDF00027">
    <property type="entry name" value="p-type_atpase"/>
    <property type="match status" value="1"/>
</dbReference>
<evidence type="ECO:0000256" key="4">
    <source>
        <dbReference type="ARBA" id="ARBA00022692"/>
    </source>
</evidence>
<keyword evidence="6 12" id="KW-0547">Nucleotide-binding</keyword>
<evidence type="ECO:0000256" key="11">
    <source>
        <dbReference type="ARBA" id="ARBA00023136"/>
    </source>
</evidence>
<dbReference type="NCBIfam" id="TIGR01647">
    <property type="entry name" value="ATPase-IIIA_H"/>
    <property type="match status" value="1"/>
</dbReference>
<dbReference type="Gene3D" id="3.40.50.1000">
    <property type="entry name" value="HAD superfamily/HAD-like"/>
    <property type="match status" value="1"/>
</dbReference>
<dbReference type="SUPFAM" id="SSF56784">
    <property type="entry name" value="HAD-like"/>
    <property type="match status" value="1"/>
</dbReference>
<sequence length="947" mass="101016">MALAHGVVTAELERPLLANDRQASNPREGLTSAQAAALLQEFGRNEIVEEKESMLYMFTKQFLGTMPAMIELSAILAAALGDWLDFFIIGALLLTNATLGFIEELNAQSSVDALKDGLIRKLPVKRDGKSVMIEITEVVPGDVVFVRGGNVVPADGRWLHGDELSVDQAALTGESLPVAVPREDGDEVGSGEKLWSGSIIKTGEAEMLVTETGLNTMMGEAAKSIQESSGHQVGLLESKIQASGKVLILITLVAVSALLYYQVVVRGQELGEILEMSLCLVIASVPVALPMVLKVTLSVGAKELAGEGAIVTHLTALEEVASMRVLCSDKTGTLTTAQMTVYHSMAKCWNGFTAEQVLTYAAVASNAANKDDAIDRAVYQAFAEMSVGPGGDVDVAADALGKKFRTEKYFGFNPTVKRTVADVLDLNTGKKLRVAKGHRRDGLETRSCDISLIPRHLAIGIFGKQGYKTIAVAVGVNGGPMKYAGTLPIMDPPRSDTASTIANIRGSGVAVKMITGDHLNIAKEMARQIELGTNIMPNTELWPVSAQRDELIHWADGFAQVMPKDKHEVVAVLQQAGLVVGMTGDGVNDAPALAKAQVGVAVAGATDAAQTAADIILTREGLGPIYTAILTSRRIFKRLKAYVVYRICCTVQVVCFLCFLSFVFNEAFSALYIILLALFHDLTIVTIAYDKQTPSAQPETPTVRGLVVQSYAMGLFLAAGSCILFVYGHAFMSESFVESFKYKEALMFLQITNSSAFLIFSARTPGFFFASTPDNKLAGSAIASQIVVNGLVLFSGGWLVNELRPQDVLITWLYNLVLLLLLDVVKMGVLEAEALLEGGASRPSGRNAFAGLASCCGLLGGSKRTATSAGRGTRASVSRFQSGSSRLSQANVSGLHKMNSLKNIDALGSPKSQKGALLPGPAIVAARVSGFGNVDEKFDRFLLQRHQ</sequence>
<dbReference type="SMART" id="SM00831">
    <property type="entry name" value="Cation_ATPase_N"/>
    <property type="match status" value="1"/>
</dbReference>
<dbReference type="NCBIfam" id="TIGR01494">
    <property type="entry name" value="ATPase_P-type"/>
    <property type="match status" value="2"/>
</dbReference>
<keyword evidence="9 12" id="KW-1278">Translocase</keyword>
<evidence type="ECO:0000256" key="5">
    <source>
        <dbReference type="ARBA" id="ARBA00022723"/>
    </source>
</evidence>
<dbReference type="InterPro" id="IPR023299">
    <property type="entry name" value="ATPase_P-typ_cyto_dom_N"/>
</dbReference>
<evidence type="ECO:0000256" key="10">
    <source>
        <dbReference type="ARBA" id="ARBA00022989"/>
    </source>
</evidence>
<dbReference type="InterPro" id="IPR018303">
    <property type="entry name" value="ATPase_P-typ_P_site"/>
</dbReference>
<keyword evidence="8 12" id="KW-0460">Magnesium</keyword>
<dbReference type="PANTHER" id="PTHR42861">
    <property type="entry name" value="CALCIUM-TRANSPORTING ATPASE"/>
    <property type="match status" value="1"/>
</dbReference>
<dbReference type="eggNOG" id="KOG0205">
    <property type="taxonomic scope" value="Eukaryota"/>
</dbReference>
<accession>A0A0D3L032</accession>
<dbReference type="InterPro" id="IPR059000">
    <property type="entry name" value="ATPase_P-type_domA"/>
</dbReference>
<keyword evidence="12" id="KW-0813">Transport</keyword>
<dbReference type="GO" id="GO:0005886">
    <property type="term" value="C:plasma membrane"/>
    <property type="evidence" value="ECO:0007669"/>
    <property type="project" value="UniProtKB-SubCell"/>
</dbReference>
<keyword evidence="7 12" id="KW-0067">ATP-binding</keyword>
<dbReference type="GO" id="GO:0005524">
    <property type="term" value="F:ATP binding"/>
    <property type="evidence" value="ECO:0007669"/>
    <property type="project" value="UniProtKB-UniRule"/>
</dbReference>
<dbReference type="GO" id="GO:0120029">
    <property type="term" value="P:proton export across plasma membrane"/>
    <property type="evidence" value="ECO:0007669"/>
    <property type="project" value="UniProtKB-UniRule"/>
</dbReference>
<keyword evidence="12" id="KW-0375">Hydrogen ion transport</keyword>
<dbReference type="Gene3D" id="1.20.1110.10">
    <property type="entry name" value="Calcium-transporting ATPase, transmembrane domain"/>
    <property type="match status" value="1"/>
</dbReference>
<keyword evidence="11 12" id="KW-0472">Membrane</keyword>
<dbReference type="RefSeq" id="XP_005793796.1">
    <property type="nucleotide sequence ID" value="XM_005793739.1"/>
</dbReference>
<proteinExistence type="inferred from homology"/>
<evidence type="ECO:0000256" key="9">
    <source>
        <dbReference type="ARBA" id="ARBA00022967"/>
    </source>
</evidence>
<comment type="similarity">
    <text evidence="2 12">Belongs to the cation transport ATPase (P-type) (TC 3.A.3) family. Type IIIA subfamily.</text>
</comment>
<dbReference type="Pfam" id="PF00122">
    <property type="entry name" value="E1-E2_ATPase"/>
    <property type="match status" value="1"/>
</dbReference>
<dbReference type="GO" id="GO:0016887">
    <property type="term" value="F:ATP hydrolysis activity"/>
    <property type="evidence" value="ECO:0007669"/>
    <property type="project" value="InterPro"/>
</dbReference>
<dbReference type="SFLD" id="SFLDS00003">
    <property type="entry name" value="Haloacid_Dehalogenase"/>
    <property type="match status" value="1"/>
</dbReference>
<dbReference type="SUPFAM" id="SSF81665">
    <property type="entry name" value="Calcium ATPase, transmembrane domain M"/>
    <property type="match status" value="1"/>
</dbReference>
<evidence type="ECO:0000313" key="14">
    <source>
        <dbReference type="EnsemblProtists" id="EOD41367"/>
    </source>
</evidence>
<evidence type="ECO:0000256" key="2">
    <source>
        <dbReference type="ARBA" id="ARBA00008804"/>
    </source>
</evidence>
<dbReference type="HOGENOM" id="CLU_002360_6_4_1"/>
<comment type="subcellular location">
    <subcellularLocation>
        <location evidence="12">Cell membrane</location>
        <topology evidence="12">Multi-pass membrane protein</topology>
    </subcellularLocation>
    <subcellularLocation>
        <location evidence="1">Membrane</location>
        <topology evidence="1">Multi-pass membrane protein</topology>
    </subcellularLocation>
</comment>
<dbReference type="Proteomes" id="UP000013827">
    <property type="component" value="Unassembled WGS sequence"/>
</dbReference>
<evidence type="ECO:0000256" key="7">
    <source>
        <dbReference type="ARBA" id="ARBA00022840"/>
    </source>
</evidence>
<dbReference type="Gene3D" id="3.40.1110.10">
    <property type="entry name" value="Calcium-transporting ATPase, cytoplasmic domain N"/>
    <property type="match status" value="1"/>
</dbReference>
<reference evidence="15" key="1">
    <citation type="journal article" date="2013" name="Nature">
        <title>Pan genome of the phytoplankton Emiliania underpins its global distribution.</title>
        <authorList>
            <person name="Read B.A."/>
            <person name="Kegel J."/>
            <person name="Klute M.J."/>
            <person name="Kuo A."/>
            <person name="Lefebvre S.C."/>
            <person name="Maumus F."/>
            <person name="Mayer C."/>
            <person name="Miller J."/>
            <person name="Monier A."/>
            <person name="Salamov A."/>
            <person name="Young J."/>
            <person name="Aguilar M."/>
            <person name="Claverie J.M."/>
            <person name="Frickenhaus S."/>
            <person name="Gonzalez K."/>
            <person name="Herman E.K."/>
            <person name="Lin Y.C."/>
            <person name="Napier J."/>
            <person name="Ogata H."/>
            <person name="Sarno A.F."/>
            <person name="Shmutz J."/>
            <person name="Schroeder D."/>
            <person name="de Vargas C."/>
            <person name="Verret F."/>
            <person name="von Dassow P."/>
            <person name="Valentin K."/>
            <person name="Van de Peer Y."/>
            <person name="Wheeler G."/>
            <person name="Dacks J.B."/>
            <person name="Delwiche C.F."/>
            <person name="Dyhrman S.T."/>
            <person name="Glockner G."/>
            <person name="John U."/>
            <person name="Richards T."/>
            <person name="Worden A.Z."/>
            <person name="Zhang X."/>
            <person name="Grigoriev I.V."/>
            <person name="Allen A.E."/>
            <person name="Bidle K."/>
            <person name="Borodovsky M."/>
            <person name="Bowler C."/>
            <person name="Brownlee C."/>
            <person name="Cock J.M."/>
            <person name="Elias M."/>
            <person name="Gladyshev V.N."/>
            <person name="Groth M."/>
            <person name="Guda C."/>
            <person name="Hadaegh A."/>
            <person name="Iglesias-Rodriguez M.D."/>
            <person name="Jenkins J."/>
            <person name="Jones B.M."/>
            <person name="Lawson T."/>
            <person name="Leese F."/>
            <person name="Lindquist E."/>
            <person name="Lobanov A."/>
            <person name="Lomsadze A."/>
            <person name="Malik S.B."/>
            <person name="Marsh M.E."/>
            <person name="Mackinder L."/>
            <person name="Mock T."/>
            <person name="Mueller-Roeber B."/>
            <person name="Pagarete A."/>
            <person name="Parker M."/>
            <person name="Probert I."/>
            <person name="Quesneville H."/>
            <person name="Raines C."/>
            <person name="Rensing S.A."/>
            <person name="Riano-Pachon D.M."/>
            <person name="Richier S."/>
            <person name="Rokitta S."/>
            <person name="Shiraiwa Y."/>
            <person name="Soanes D.M."/>
            <person name="van der Giezen M."/>
            <person name="Wahlund T.M."/>
            <person name="Williams B."/>
            <person name="Wilson W."/>
            <person name="Wolfe G."/>
            <person name="Wurch L.L."/>
        </authorList>
    </citation>
    <scope>NUCLEOTIDE SEQUENCE</scope>
</reference>
<organism evidence="14 15">
    <name type="scientific">Emiliania huxleyi (strain CCMP1516)</name>
    <dbReference type="NCBI Taxonomy" id="280463"/>
    <lineage>
        <taxon>Eukaryota</taxon>
        <taxon>Haptista</taxon>
        <taxon>Haptophyta</taxon>
        <taxon>Prymnesiophyceae</taxon>
        <taxon>Isochrysidales</taxon>
        <taxon>Noelaerhabdaceae</taxon>
        <taxon>Emiliania</taxon>
    </lineage>
</organism>
<dbReference type="Pfam" id="PF00690">
    <property type="entry name" value="Cation_ATPase_N"/>
    <property type="match status" value="1"/>
</dbReference>
<dbReference type="OMA" id="APLWVFK"/>
<dbReference type="InterPro" id="IPR008250">
    <property type="entry name" value="ATPase_P-typ_transduc_dom_A_sf"/>
</dbReference>
<dbReference type="InterPro" id="IPR036412">
    <property type="entry name" value="HAD-like_sf"/>
</dbReference>
<dbReference type="InterPro" id="IPR001757">
    <property type="entry name" value="P_typ_ATPase"/>
</dbReference>
<dbReference type="InterPro" id="IPR006534">
    <property type="entry name" value="P-type_ATPase_IIIA"/>
</dbReference>
<dbReference type="InterPro" id="IPR044492">
    <property type="entry name" value="P_typ_ATPase_HD_dom"/>
</dbReference>
<feature type="transmembrane region" description="Helical" evidence="12">
    <location>
        <begin position="747"/>
        <end position="770"/>
    </location>
</feature>
<dbReference type="PaxDb" id="2903-EOD41367"/>
<feature type="domain" description="Cation-transporting P-type ATPase N-terminal" evidence="13">
    <location>
        <begin position="3"/>
        <end position="82"/>
    </location>
</feature>
<evidence type="ECO:0000313" key="15">
    <source>
        <dbReference type="Proteomes" id="UP000013827"/>
    </source>
</evidence>
<dbReference type="EC" id="7.1.2.1" evidence="12"/>
<comment type="catalytic activity">
    <reaction evidence="12">
        <text>ATP + H2O + H(+)(in) = ADP + phosphate + 2 H(+)(out)</text>
        <dbReference type="Rhea" id="RHEA:20852"/>
        <dbReference type="ChEBI" id="CHEBI:15377"/>
        <dbReference type="ChEBI" id="CHEBI:15378"/>
        <dbReference type="ChEBI" id="CHEBI:30616"/>
        <dbReference type="ChEBI" id="CHEBI:43474"/>
        <dbReference type="ChEBI" id="CHEBI:456216"/>
        <dbReference type="EC" id="7.1.2.1"/>
    </reaction>
</comment>
<feature type="transmembrane region" description="Helical" evidence="12">
    <location>
        <begin position="777"/>
        <end position="800"/>
    </location>
</feature>
<keyword evidence="10 12" id="KW-1133">Transmembrane helix</keyword>
<keyword evidence="12" id="KW-0406">Ion transport</keyword>
<evidence type="ECO:0000256" key="12">
    <source>
        <dbReference type="RuleBase" id="RU362083"/>
    </source>
</evidence>
<keyword evidence="3" id="KW-0597">Phosphoprotein</keyword>
<dbReference type="Pfam" id="PF00702">
    <property type="entry name" value="Hydrolase"/>
    <property type="match status" value="1"/>
</dbReference>